<accession>I4W7E4</accession>
<reference evidence="1 2" key="1">
    <citation type="journal article" date="2012" name="J. Bacteriol.">
        <title>Genome sequences for six rhodanobacter strains, isolated from soils and the terrestrial subsurface, with variable denitrification capabilities.</title>
        <authorList>
            <person name="Kostka J.E."/>
            <person name="Green S.J."/>
            <person name="Rishishwar L."/>
            <person name="Prakash O."/>
            <person name="Katz L.S."/>
            <person name="Marino-Ramirez L."/>
            <person name="Jordan I.K."/>
            <person name="Munk C."/>
            <person name="Ivanova N."/>
            <person name="Mikhailova N."/>
            <person name="Watson D.B."/>
            <person name="Brown S.D."/>
            <person name="Palumbo A.V."/>
            <person name="Brooks S.C."/>
        </authorList>
    </citation>
    <scope>NUCLEOTIDE SEQUENCE [LARGE SCALE GENOMIC DNA]</scope>
    <source>
        <strain evidence="1 2">B39</strain>
    </source>
</reference>
<comment type="caution">
    <text evidence="1">The sequence shown here is derived from an EMBL/GenBank/DDBJ whole genome shotgun (WGS) entry which is preliminary data.</text>
</comment>
<gene>
    <name evidence="1" type="ORF">UU7_00560</name>
</gene>
<sequence length="105" mass="11641">MRKPQIRLQNIADDLARINAQRDALVLGALEALEYGHASLVQVLLEKVGSRQRAAYWMCLRQRALGGRSAYELLADGEEDSVWDLLSGAEQVDTSHSLRVPVPAE</sequence>
<dbReference type="RefSeq" id="WP_007804346.1">
    <property type="nucleotide sequence ID" value="NZ_AJXT01000003.1"/>
</dbReference>
<evidence type="ECO:0000313" key="2">
    <source>
        <dbReference type="Proteomes" id="UP000003226"/>
    </source>
</evidence>
<proteinExistence type="predicted"/>
<evidence type="ECO:0000313" key="1">
    <source>
        <dbReference type="EMBL" id="EIL95385.1"/>
    </source>
</evidence>
<dbReference type="eggNOG" id="ENOG50313WE">
    <property type="taxonomic scope" value="Bacteria"/>
</dbReference>
<name>I4W7E4_9GAMM</name>
<protein>
    <submittedName>
        <fullName evidence="1">Uncharacterized protein</fullName>
    </submittedName>
</protein>
<dbReference type="STRING" id="1163407.UU7_00560"/>
<dbReference type="OrthoDB" id="5956068at2"/>
<dbReference type="AlphaFoldDB" id="I4W7E4"/>
<organism evidence="1 2">
    <name type="scientific">Rhodanobacter spathiphylli B39</name>
    <dbReference type="NCBI Taxonomy" id="1163407"/>
    <lineage>
        <taxon>Bacteria</taxon>
        <taxon>Pseudomonadati</taxon>
        <taxon>Pseudomonadota</taxon>
        <taxon>Gammaproteobacteria</taxon>
        <taxon>Lysobacterales</taxon>
        <taxon>Rhodanobacteraceae</taxon>
        <taxon>Rhodanobacter</taxon>
    </lineage>
</organism>
<dbReference type="EMBL" id="AJXT01000003">
    <property type="protein sequence ID" value="EIL95385.1"/>
    <property type="molecule type" value="Genomic_DNA"/>
</dbReference>
<keyword evidence="2" id="KW-1185">Reference proteome</keyword>
<dbReference type="Proteomes" id="UP000003226">
    <property type="component" value="Unassembled WGS sequence"/>
</dbReference>